<gene>
    <name evidence="14" type="ORF">E2562_024863</name>
</gene>
<keyword evidence="8" id="KW-0496">Mitochondrion</keyword>
<dbReference type="AlphaFoldDB" id="A0A6G1CI70"/>
<dbReference type="GO" id="GO:0046933">
    <property type="term" value="F:proton-transporting ATP synthase activity, rotational mechanism"/>
    <property type="evidence" value="ECO:0007669"/>
    <property type="project" value="InterPro"/>
</dbReference>
<comment type="subcellular location">
    <subcellularLocation>
        <location evidence="1">Mitochondrion inner membrane</location>
    </subcellularLocation>
</comment>
<protein>
    <recommendedName>
        <fullName evidence="13">ATP synthase subunit epsilon, mitochondrial</fullName>
    </recommendedName>
</protein>
<keyword evidence="5" id="KW-0375">Hydrogen ion transport</keyword>
<name>A0A6G1CI70_9ORYZ</name>
<evidence type="ECO:0000256" key="1">
    <source>
        <dbReference type="ARBA" id="ARBA00004273"/>
    </source>
</evidence>
<dbReference type="Gene3D" id="1.10.1620.20">
    <property type="entry name" value="ATP synthase, F1 complex, epsilon subunit superfamily, mitochondrial"/>
    <property type="match status" value="1"/>
</dbReference>
<dbReference type="GO" id="GO:0045259">
    <property type="term" value="C:proton-transporting ATP synthase complex"/>
    <property type="evidence" value="ECO:0007669"/>
    <property type="project" value="UniProtKB-KW"/>
</dbReference>
<dbReference type="Proteomes" id="UP000479710">
    <property type="component" value="Unassembled WGS sequence"/>
</dbReference>
<evidence type="ECO:0000256" key="6">
    <source>
        <dbReference type="ARBA" id="ARBA00022792"/>
    </source>
</evidence>
<dbReference type="InterPro" id="IPR006721">
    <property type="entry name" value="ATP_synth_F1_esu_mt"/>
</dbReference>
<accession>A0A6G1CI70</accession>
<keyword evidence="15" id="KW-1185">Reference proteome</keyword>
<keyword evidence="9" id="KW-0472">Membrane</keyword>
<organism evidence="14 15">
    <name type="scientific">Oryza meyeriana var. granulata</name>
    <dbReference type="NCBI Taxonomy" id="110450"/>
    <lineage>
        <taxon>Eukaryota</taxon>
        <taxon>Viridiplantae</taxon>
        <taxon>Streptophyta</taxon>
        <taxon>Embryophyta</taxon>
        <taxon>Tracheophyta</taxon>
        <taxon>Spermatophyta</taxon>
        <taxon>Magnoliopsida</taxon>
        <taxon>Liliopsida</taxon>
        <taxon>Poales</taxon>
        <taxon>Poaceae</taxon>
        <taxon>BOP clade</taxon>
        <taxon>Oryzoideae</taxon>
        <taxon>Oryzeae</taxon>
        <taxon>Oryzinae</taxon>
        <taxon>Oryza</taxon>
        <taxon>Oryza meyeriana</taxon>
    </lineage>
</organism>
<dbReference type="PANTHER" id="PTHR12448:SF0">
    <property type="entry name" value="ATP SYNTHASE SUBUNIT EPSILON, MITOCHONDRIAL"/>
    <property type="match status" value="1"/>
</dbReference>
<evidence type="ECO:0000256" key="13">
    <source>
        <dbReference type="ARBA" id="ARBA00070654"/>
    </source>
</evidence>
<evidence type="ECO:0000256" key="8">
    <source>
        <dbReference type="ARBA" id="ARBA00023128"/>
    </source>
</evidence>
<dbReference type="OrthoDB" id="269124at2759"/>
<keyword evidence="10" id="KW-0139">CF(1)</keyword>
<comment type="subunit">
    <text evidence="3">F-type ATPases have 2 components, CF(1) - the catalytic core - and CF(0) - the membrane proton channel. CF(1) has five subunits: alpha(3), beta(3), gamma(1), delta(1), epsilon(1). CF(0) has three main subunits: a, b and c.</text>
</comment>
<evidence type="ECO:0000256" key="5">
    <source>
        <dbReference type="ARBA" id="ARBA00022781"/>
    </source>
</evidence>
<dbReference type="GO" id="GO:0042776">
    <property type="term" value="P:proton motive force-driven mitochondrial ATP synthesis"/>
    <property type="evidence" value="ECO:0007669"/>
    <property type="project" value="TreeGrafter"/>
</dbReference>
<dbReference type="InterPro" id="IPR036742">
    <property type="entry name" value="ATP_synth_F1_esu_sf_mt"/>
</dbReference>
<evidence type="ECO:0000256" key="4">
    <source>
        <dbReference type="ARBA" id="ARBA00022448"/>
    </source>
</evidence>
<evidence type="ECO:0000313" key="14">
    <source>
        <dbReference type="EMBL" id="KAF0899830.1"/>
    </source>
</evidence>
<evidence type="ECO:0000256" key="11">
    <source>
        <dbReference type="ARBA" id="ARBA00023310"/>
    </source>
</evidence>
<reference evidence="14 15" key="1">
    <citation type="submission" date="2019-11" db="EMBL/GenBank/DDBJ databases">
        <title>Whole genome sequence of Oryza granulata.</title>
        <authorList>
            <person name="Li W."/>
        </authorList>
    </citation>
    <scope>NUCLEOTIDE SEQUENCE [LARGE SCALE GENOMIC DNA]</scope>
    <source>
        <strain evidence="15">cv. Menghai</strain>
        <tissue evidence="14">Leaf</tissue>
    </source>
</reference>
<dbReference type="EMBL" id="SPHZ02000009">
    <property type="protein sequence ID" value="KAF0899830.1"/>
    <property type="molecule type" value="Genomic_DNA"/>
</dbReference>
<keyword evidence="6" id="KW-0999">Mitochondrion inner membrane</keyword>
<dbReference type="CDD" id="cd12153">
    <property type="entry name" value="F1-ATPase_epsilon"/>
    <property type="match status" value="1"/>
</dbReference>
<dbReference type="PANTHER" id="PTHR12448">
    <property type="entry name" value="ATP SYNTHASE EPSILON CHAIN, MITOCHONDRIAL"/>
    <property type="match status" value="1"/>
</dbReference>
<evidence type="ECO:0000256" key="2">
    <source>
        <dbReference type="ARBA" id="ARBA00009502"/>
    </source>
</evidence>
<proteinExistence type="inferred from homology"/>
<comment type="caution">
    <text evidence="14">The sequence shown here is derived from an EMBL/GenBank/DDBJ whole genome shotgun (WGS) entry which is preliminary data.</text>
</comment>
<comment type="function">
    <text evidence="12">Mitochondrial membrane ATP synthase (F(1)F(0) ATP synthase or Complex V) produces ATP from ADP in the presence of a proton gradient across the membrane which is generated by electron transport complexes of the respiratory chain. F-type ATPases consist of two structural domains, F(1) - containing the extramembraneous catalytic core, and F(0) - containing the membrane proton channel, linked together by a central stalk and a peripheral stalk. During catalysis, ATP synthesis in the catalytic domain of F(1) is coupled via a rotary mechanism of the central stalk subunits to proton translocation. Part of the complex F(1) domain and of the central stalk which is part of the complex rotary element. Rotation of the central stalk against the surrounding alpha(3)beta(3) subunits leads to hydrolysis of ATP in three separate catalytic sites on the beta subunits.</text>
</comment>
<evidence type="ECO:0000313" key="15">
    <source>
        <dbReference type="Proteomes" id="UP000479710"/>
    </source>
</evidence>
<keyword evidence="11" id="KW-0066">ATP synthesis</keyword>
<evidence type="ECO:0000256" key="10">
    <source>
        <dbReference type="ARBA" id="ARBA00023196"/>
    </source>
</evidence>
<evidence type="ECO:0000256" key="7">
    <source>
        <dbReference type="ARBA" id="ARBA00023065"/>
    </source>
</evidence>
<dbReference type="FunFam" id="1.10.1620.20:FF:000002">
    <property type="entry name" value="ATP synthase subunit epsilon, mitochondrial"/>
    <property type="match status" value="1"/>
</dbReference>
<dbReference type="SUPFAM" id="SSF48690">
    <property type="entry name" value="Epsilon subunit of mitochondrial F1F0-ATP synthase"/>
    <property type="match status" value="1"/>
</dbReference>
<evidence type="ECO:0000256" key="12">
    <source>
        <dbReference type="ARBA" id="ARBA00025364"/>
    </source>
</evidence>
<comment type="similarity">
    <text evidence="2">Belongs to the eukaryotic ATPase epsilon family.</text>
</comment>
<keyword evidence="4" id="KW-0813">Transport</keyword>
<evidence type="ECO:0000256" key="9">
    <source>
        <dbReference type="ARBA" id="ARBA00023136"/>
    </source>
</evidence>
<sequence>MSATTAAVPFWRAAGMTYIGYSNVCAALVRRCLKEPYKSEAASREKVHFSLAKWIEGKQEKPSKSLPIFSLLFLPDPGPTCSRRRGWILGFLRQIPNSSESPRALSGSLIPSVDRTASASQLLSTTPSPAAQLCGPWDRLAVPRLRRHTTAASPVDGAVVLELDGPAAVAVREFISLGKLRHEPPHPHQYEGTVDSARAKGMEKLIVIHGKKC</sequence>
<keyword evidence="7" id="KW-0406">Ion transport</keyword>
<dbReference type="GO" id="GO:0005743">
    <property type="term" value="C:mitochondrial inner membrane"/>
    <property type="evidence" value="ECO:0007669"/>
    <property type="project" value="UniProtKB-SubCell"/>
</dbReference>
<dbReference type="Pfam" id="PF04627">
    <property type="entry name" value="ATP-synt_Eps"/>
    <property type="match status" value="1"/>
</dbReference>
<evidence type="ECO:0000256" key="3">
    <source>
        <dbReference type="ARBA" id="ARBA00011648"/>
    </source>
</evidence>